<accession>A0A0F9PKT8</accession>
<name>A0A0F9PKT8_9ZZZZ</name>
<gene>
    <name evidence="1" type="ORF">LCGC14_1203960</name>
</gene>
<organism evidence="1">
    <name type="scientific">marine sediment metagenome</name>
    <dbReference type="NCBI Taxonomy" id="412755"/>
    <lineage>
        <taxon>unclassified sequences</taxon>
        <taxon>metagenomes</taxon>
        <taxon>ecological metagenomes</taxon>
    </lineage>
</organism>
<sequence>MSQDYEPDEWDGMCERFADPGGESALYCESESNPRNLPCPNCGEENVLTPADRASGYQCDACAQQQEMGV</sequence>
<protein>
    <submittedName>
        <fullName evidence="1">Uncharacterized protein</fullName>
    </submittedName>
</protein>
<reference evidence="1" key="1">
    <citation type="journal article" date="2015" name="Nature">
        <title>Complex archaea that bridge the gap between prokaryotes and eukaryotes.</title>
        <authorList>
            <person name="Spang A."/>
            <person name="Saw J.H."/>
            <person name="Jorgensen S.L."/>
            <person name="Zaremba-Niedzwiedzka K."/>
            <person name="Martijn J."/>
            <person name="Lind A.E."/>
            <person name="van Eijk R."/>
            <person name="Schleper C."/>
            <person name="Guy L."/>
            <person name="Ettema T.J."/>
        </authorList>
    </citation>
    <scope>NUCLEOTIDE SEQUENCE</scope>
</reference>
<dbReference type="AlphaFoldDB" id="A0A0F9PKT8"/>
<proteinExistence type="predicted"/>
<dbReference type="EMBL" id="LAZR01006213">
    <property type="protein sequence ID" value="KKM93867.1"/>
    <property type="molecule type" value="Genomic_DNA"/>
</dbReference>
<comment type="caution">
    <text evidence="1">The sequence shown here is derived from an EMBL/GenBank/DDBJ whole genome shotgun (WGS) entry which is preliminary data.</text>
</comment>
<evidence type="ECO:0000313" key="1">
    <source>
        <dbReference type="EMBL" id="KKM93867.1"/>
    </source>
</evidence>